<dbReference type="RefSeq" id="WP_353949187.1">
    <property type="nucleotide sequence ID" value="NZ_CP159510.1"/>
</dbReference>
<feature type="transmembrane region" description="Helical" evidence="7">
    <location>
        <begin position="176"/>
        <end position="195"/>
    </location>
</feature>
<evidence type="ECO:0000259" key="8">
    <source>
        <dbReference type="Pfam" id="PF02706"/>
    </source>
</evidence>
<dbReference type="GO" id="GO:0005886">
    <property type="term" value="C:plasma membrane"/>
    <property type="evidence" value="ECO:0007669"/>
    <property type="project" value="UniProtKB-SubCell"/>
</dbReference>
<keyword evidence="3" id="KW-1003">Cell membrane</keyword>
<dbReference type="EMBL" id="CP159510">
    <property type="protein sequence ID" value="XCJ18108.1"/>
    <property type="molecule type" value="Genomic_DNA"/>
</dbReference>
<accession>A0AAU8IIQ4</accession>
<gene>
    <name evidence="9" type="ORF">ABNN70_06595</name>
</gene>
<evidence type="ECO:0000256" key="2">
    <source>
        <dbReference type="ARBA" id="ARBA00006683"/>
    </source>
</evidence>
<proteinExistence type="inferred from homology"/>
<sequence>MNKSLGLKEIFLILKKKIWLIAGITILAGVIAGVYTHYMVPNQYEASTRILVNQTNGKPSTHYDSNAIQANVQLINTYSVIINDPAVLNQVIQNGDLHLTVKQLQEMLTVNTVENSQVFSLTAHANDPAVAVRIVNAVAQEFKSQVQKVMRVDNVSILSPATLAGSRTPVSPNMEMNIVIGLAVGLILSVGLVFLTDYLDNTVRTEEEVNRKLGLPVVGVISKMDKRYLKRYQEPLHNSENHKIRKKGGGHIEVR</sequence>
<comment type="subcellular location">
    <subcellularLocation>
        <location evidence="1">Cell membrane</location>
        <topology evidence="1">Multi-pass membrane protein</topology>
    </subcellularLocation>
</comment>
<name>A0AAU8IIQ4_9BACL</name>
<reference evidence="9" key="1">
    <citation type="submission" date="2024-06" db="EMBL/GenBank/DDBJ databases">
        <authorList>
            <person name="Fan A."/>
            <person name="Zhang F.Y."/>
            <person name="Zhang L."/>
        </authorList>
    </citation>
    <scope>NUCLEOTIDE SEQUENCE</scope>
    <source>
        <strain evidence="9">Y61</strain>
    </source>
</reference>
<keyword evidence="6 7" id="KW-0472">Membrane</keyword>
<dbReference type="PANTHER" id="PTHR32309">
    <property type="entry name" value="TYROSINE-PROTEIN KINASE"/>
    <property type="match status" value="1"/>
</dbReference>
<feature type="transmembrane region" description="Helical" evidence="7">
    <location>
        <begin position="18"/>
        <end position="38"/>
    </location>
</feature>
<dbReference type="Pfam" id="PF02706">
    <property type="entry name" value="Wzz"/>
    <property type="match status" value="1"/>
</dbReference>
<dbReference type="PANTHER" id="PTHR32309:SF13">
    <property type="entry name" value="FERRIC ENTEROBACTIN TRANSPORT PROTEIN FEPE"/>
    <property type="match status" value="1"/>
</dbReference>
<dbReference type="InterPro" id="IPR003856">
    <property type="entry name" value="LPS_length_determ_N"/>
</dbReference>
<evidence type="ECO:0000256" key="5">
    <source>
        <dbReference type="ARBA" id="ARBA00022989"/>
    </source>
</evidence>
<dbReference type="GO" id="GO:0004713">
    <property type="term" value="F:protein tyrosine kinase activity"/>
    <property type="evidence" value="ECO:0007669"/>
    <property type="project" value="TreeGrafter"/>
</dbReference>
<feature type="domain" description="Polysaccharide chain length determinant N-terminal" evidence="8">
    <location>
        <begin position="6"/>
        <end position="94"/>
    </location>
</feature>
<keyword evidence="5 7" id="KW-1133">Transmembrane helix</keyword>
<evidence type="ECO:0000256" key="3">
    <source>
        <dbReference type="ARBA" id="ARBA00022475"/>
    </source>
</evidence>
<organism evidence="9">
    <name type="scientific">Sporolactobacillus sp. Y61</name>
    <dbReference type="NCBI Taxonomy" id="3160863"/>
    <lineage>
        <taxon>Bacteria</taxon>
        <taxon>Bacillati</taxon>
        <taxon>Bacillota</taxon>
        <taxon>Bacilli</taxon>
        <taxon>Bacillales</taxon>
        <taxon>Sporolactobacillaceae</taxon>
        <taxon>Sporolactobacillus</taxon>
    </lineage>
</organism>
<evidence type="ECO:0000256" key="1">
    <source>
        <dbReference type="ARBA" id="ARBA00004651"/>
    </source>
</evidence>
<evidence type="ECO:0000256" key="7">
    <source>
        <dbReference type="SAM" id="Phobius"/>
    </source>
</evidence>
<evidence type="ECO:0000256" key="6">
    <source>
        <dbReference type="ARBA" id="ARBA00023136"/>
    </source>
</evidence>
<comment type="similarity">
    <text evidence="2">Belongs to the CpsC/CapA family.</text>
</comment>
<keyword evidence="4 7" id="KW-0812">Transmembrane</keyword>
<dbReference type="AlphaFoldDB" id="A0AAU8IIQ4"/>
<evidence type="ECO:0000313" key="9">
    <source>
        <dbReference type="EMBL" id="XCJ18108.1"/>
    </source>
</evidence>
<protein>
    <submittedName>
        <fullName evidence="9">Wzz/FepE/Etk N-terminal domain-containing protein</fullName>
    </submittedName>
</protein>
<dbReference type="InterPro" id="IPR050445">
    <property type="entry name" value="Bact_polysacc_biosynth/exp"/>
</dbReference>
<evidence type="ECO:0000256" key="4">
    <source>
        <dbReference type="ARBA" id="ARBA00022692"/>
    </source>
</evidence>